<dbReference type="AlphaFoldDB" id="A0AAD7SWV1"/>
<protein>
    <submittedName>
        <fullName evidence="2">Uncharacterized protein</fullName>
    </submittedName>
</protein>
<dbReference type="Proteomes" id="UP001221898">
    <property type="component" value="Unassembled WGS sequence"/>
</dbReference>
<accession>A0AAD7SWV1</accession>
<evidence type="ECO:0000313" key="2">
    <source>
        <dbReference type="EMBL" id="KAJ8410195.1"/>
    </source>
</evidence>
<dbReference type="EMBL" id="JAINUG010000027">
    <property type="protein sequence ID" value="KAJ8410195.1"/>
    <property type="molecule type" value="Genomic_DNA"/>
</dbReference>
<sequence>MVRLSIRRSGDRADVSREPCGMQSGADRGSFSPGFDPGQPQVQLRELHWLPREQKNTDATVWAAVYEALPGNAVPAQNPITATVGVPWRASGKKTPLSPAIRTGIQTTAWAHIPLPSHRVGAEAGDVSCGDLARGAAVGSVSCVRTASQAALEDSVDRYLARSITDRQAGRIVHY</sequence>
<comment type="caution">
    <text evidence="2">The sequence shown here is derived from an EMBL/GenBank/DDBJ whole genome shotgun (WGS) entry which is preliminary data.</text>
</comment>
<evidence type="ECO:0000313" key="3">
    <source>
        <dbReference type="Proteomes" id="UP001221898"/>
    </source>
</evidence>
<name>A0AAD7SWV1_9TELE</name>
<reference evidence="2" key="1">
    <citation type="journal article" date="2023" name="Science">
        <title>Genome structures resolve the early diversification of teleost fishes.</title>
        <authorList>
            <person name="Parey E."/>
            <person name="Louis A."/>
            <person name="Montfort J."/>
            <person name="Bouchez O."/>
            <person name="Roques C."/>
            <person name="Iampietro C."/>
            <person name="Lluch J."/>
            <person name="Castinel A."/>
            <person name="Donnadieu C."/>
            <person name="Desvignes T."/>
            <person name="Floi Bucao C."/>
            <person name="Jouanno E."/>
            <person name="Wen M."/>
            <person name="Mejri S."/>
            <person name="Dirks R."/>
            <person name="Jansen H."/>
            <person name="Henkel C."/>
            <person name="Chen W.J."/>
            <person name="Zahm M."/>
            <person name="Cabau C."/>
            <person name="Klopp C."/>
            <person name="Thompson A.W."/>
            <person name="Robinson-Rechavi M."/>
            <person name="Braasch I."/>
            <person name="Lecointre G."/>
            <person name="Bobe J."/>
            <person name="Postlethwait J.H."/>
            <person name="Berthelot C."/>
            <person name="Roest Crollius H."/>
            <person name="Guiguen Y."/>
        </authorList>
    </citation>
    <scope>NUCLEOTIDE SEQUENCE</scope>
    <source>
        <strain evidence="2">NC1722</strain>
    </source>
</reference>
<keyword evidence="3" id="KW-1185">Reference proteome</keyword>
<evidence type="ECO:0000256" key="1">
    <source>
        <dbReference type="SAM" id="MobiDB-lite"/>
    </source>
</evidence>
<gene>
    <name evidence="2" type="ORF">AAFF_G00201760</name>
</gene>
<proteinExistence type="predicted"/>
<feature type="region of interest" description="Disordered" evidence="1">
    <location>
        <begin position="1"/>
        <end position="37"/>
    </location>
</feature>
<organism evidence="2 3">
    <name type="scientific">Aldrovandia affinis</name>
    <dbReference type="NCBI Taxonomy" id="143900"/>
    <lineage>
        <taxon>Eukaryota</taxon>
        <taxon>Metazoa</taxon>
        <taxon>Chordata</taxon>
        <taxon>Craniata</taxon>
        <taxon>Vertebrata</taxon>
        <taxon>Euteleostomi</taxon>
        <taxon>Actinopterygii</taxon>
        <taxon>Neopterygii</taxon>
        <taxon>Teleostei</taxon>
        <taxon>Notacanthiformes</taxon>
        <taxon>Halosauridae</taxon>
        <taxon>Aldrovandia</taxon>
    </lineage>
</organism>
<feature type="compositionally biased region" description="Basic and acidic residues" evidence="1">
    <location>
        <begin position="8"/>
        <end position="17"/>
    </location>
</feature>